<organism evidence="1 2">
    <name type="scientific">Deminuibacter soli</name>
    <dbReference type="NCBI Taxonomy" id="2291815"/>
    <lineage>
        <taxon>Bacteria</taxon>
        <taxon>Pseudomonadati</taxon>
        <taxon>Bacteroidota</taxon>
        <taxon>Chitinophagia</taxon>
        <taxon>Chitinophagales</taxon>
        <taxon>Chitinophagaceae</taxon>
        <taxon>Deminuibacter</taxon>
    </lineage>
</organism>
<reference evidence="1 2" key="1">
    <citation type="submission" date="2018-08" db="EMBL/GenBank/DDBJ databases">
        <title>Chitinophagaceae sp. K23C18032701, a novel bacterium isolated from forest soil.</title>
        <authorList>
            <person name="Wang C."/>
        </authorList>
    </citation>
    <scope>NUCLEOTIDE SEQUENCE [LARGE SCALE GENOMIC DNA]</scope>
    <source>
        <strain evidence="1 2">K23C18032701</strain>
    </source>
</reference>
<keyword evidence="2" id="KW-1185">Reference proteome</keyword>
<sequence length="306" mass="34638">MHKLISYRFINNLPMAKGSSGTLKYLNNKLAGGAVNQRGNDYETCVAISKLLQLVNAFSAQLRLITISSQVHAFVDDLYIENLIPGEVTETYHQLKTSSKKLYWGNKSKTGSLHFDFSKQAALLKRRHVHFQLKLVVANKTVYNNAVLKLPQSLKKITAVELFPWHDSINQQLRLNPSFRATAAALCAFSETDKLESLVAHFAGAWAMCHKKNISLEAFFDLVKSRGLAFLKSTFHPALHPQAKLILDTIPGFHYQLAHGYLVWNFSSTDKGNIPHYLDSSEFRNIENEILTQKPQTFYDLEQIIS</sequence>
<dbReference type="EMBL" id="QTJU01000005">
    <property type="protein sequence ID" value="RFM27349.1"/>
    <property type="molecule type" value="Genomic_DNA"/>
</dbReference>
<evidence type="ECO:0000313" key="1">
    <source>
        <dbReference type="EMBL" id="RFM27349.1"/>
    </source>
</evidence>
<accession>A0A3E1NHC1</accession>
<protein>
    <submittedName>
        <fullName evidence="1">Uncharacterized protein</fullName>
    </submittedName>
</protein>
<evidence type="ECO:0000313" key="2">
    <source>
        <dbReference type="Proteomes" id="UP000261284"/>
    </source>
</evidence>
<name>A0A3E1NHC1_9BACT</name>
<gene>
    <name evidence="1" type="ORF">DXN05_15090</name>
</gene>
<proteinExistence type="predicted"/>
<dbReference type="AlphaFoldDB" id="A0A3E1NHC1"/>
<dbReference type="Proteomes" id="UP000261284">
    <property type="component" value="Unassembled WGS sequence"/>
</dbReference>
<comment type="caution">
    <text evidence="1">The sequence shown here is derived from an EMBL/GenBank/DDBJ whole genome shotgun (WGS) entry which is preliminary data.</text>
</comment>